<sequence length="145" mass="15783">MTAERTGHCLCGAVAVAVTHAPHEIGACHCEMCRRWTGSAFVTMMVPEAALTVTGADHVRRYASSGWAERCFCGTCGSTLWYRLTAPGMPRDHYLAAGLLDDLSGIRLAHEIYIDRKPDAWSFAGPTHQMTEAEFLATLPASPEE</sequence>
<dbReference type="Gene3D" id="3.90.1590.10">
    <property type="entry name" value="glutathione-dependent formaldehyde- activating enzyme (gfa)"/>
    <property type="match status" value="1"/>
</dbReference>
<dbReference type="SUPFAM" id="SSF51316">
    <property type="entry name" value="Mss4-like"/>
    <property type="match status" value="1"/>
</dbReference>
<evidence type="ECO:0000256" key="3">
    <source>
        <dbReference type="ARBA" id="ARBA00022833"/>
    </source>
</evidence>
<gene>
    <name evidence="6" type="ORF">C8J28_107175</name>
</gene>
<keyword evidence="3" id="KW-0862">Zinc</keyword>
<evidence type="ECO:0000256" key="1">
    <source>
        <dbReference type="ARBA" id="ARBA00005495"/>
    </source>
</evidence>
<dbReference type="OrthoDB" id="9807246at2"/>
<evidence type="ECO:0000256" key="2">
    <source>
        <dbReference type="ARBA" id="ARBA00022723"/>
    </source>
</evidence>
<accession>A0A2T5K8K0</accession>
<keyword evidence="7" id="KW-1185">Reference proteome</keyword>
<evidence type="ECO:0000256" key="4">
    <source>
        <dbReference type="ARBA" id="ARBA00023239"/>
    </source>
</evidence>
<dbReference type="EMBL" id="QAOT01000007">
    <property type="protein sequence ID" value="PTR18750.1"/>
    <property type="molecule type" value="Genomic_DNA"/>
</dbReference>
<dbReference type="PROSITE" id="PS51891">
    <property type="entry name" value="CENP_V_GFA"/>
    <property type="match status" value="1"/>
</dbReference>
<protein>
    <recommendedName>
        <fullName evidence="5">CENP-V/GFA domain-containing protein</fullName>
    </recommendedName>
</protein>
<dbReference type="Pfam" id="PF04828">
    <property type="entry name" value="GFA"/>
    <property type="match status" value="1"/>
</dbReference>
<keyword evidence="2" id="KW-0479">Metal-binding</keyword>
<feature type="domain" description="CENP-V/GFA" evidence="5">
    <location>
        <begin position="5"/>
        <end position="122"/>
    </location>
</feature>
<keyword evidence="4" id="KW-0456">Lyase</keyword>
<proteinExistence type="inferred from homology"/>
<evidence type="ECO:0000313" key="6">
    <source>
        <dbReference type="EMBL" id="PTR18750.1"/>
    </source>
</evidence>
<dbReference type="PANTHER" id="PTHR33337:SF40">
    <property type="entry name" value="CENP-V_GFA DOMAIN-CONTAINING PROTEIN-RELATED"/>
    <property type="match status" value="1"/>
</dbReference>
<dbReference type="InterPro" id="IPR011057">
    <property type="entry name" value="Mss4-like_sf"/>
</dbReference>
<comment type="caution">
    <text evidence="6">The sequence shown here is derived from an EMBL/GenBank/DDBJ whole genome shotgun (WGS) entry which is preliminary data.</text>
</comment>
<dbReference type="GO" id="GO:0046872">
    <property type="term" value="F:metal ion binding"/>
    <property type="evidence" value="ECO:0007669"/>
    <property type="project" value="UniProtKB-KW"/>
</dbReference>
<dbReference type="GO" id="GO:0016846">
    <property type="term" value="F:carbon-sulfur lyase activity"/>
    <property type="evidence" value="ECO:0007669"/>
    <property type="project" value="InterPro"/>
</dbReference>
<dbReference type="AlphaFoldDB" id="A0A2T5K8K0"/>
<evidence type="ECO:0000313" key="7">
    <source>
        <dbReference type="Proteomes" id="UP000244060"/>
    </source>
</evidence>
<dbReference type="Proteomes" id="UP000244060">
    <property type="component" value="Unassembled WGS sequence"/>
</dbReference>
<dbReference type="RefSeq" id="WP_108220914.1">
    <property type="nucleotide sequence ID" value="NZ_CP090021.1"/>
</dbReference>
<dbReference type="PANTHER" id="PTHR33337">
    <property type="entry name" value="GFA DOMAIN-CONTAINING PROTEIN"/>
    <property type="match status" value="1"/>
</dbReference>
<dbReference type="InterPro" id="IPR006913">
    <property type="entry name" value="CENP-V/GFA"/>
</dbReference>
<evidence type="ECO:0000259" key="5">
    <source>
        <dbReference type="PROSITE" id="PS51891"/>
    </source>
</evidence>
<comment type="similarity">
    <text evidence="1">Belongs to the Gfa family.</text>
</comment>
<reference evidence="6 7" key="1">
    <citation type="submission" date="2018-04" db="EMBL/GenBank/DDBJ databases">
        <title>Genomic Encyclopedia of Type Strains, Phase III (KMG-III): the genomes of soil and plant-associated and newly described type strains.</title>
        <authorList>
            <person name="Whitman W."/>
        </authorList>
    </citation>
    <scope>NUCLEOTIDE SEQUENCE [LARGE SCALE GENOMIC DNA]</scope>
    <source>
        <strain evidence="6 7">KA25</strain>
    </source>
</reference>
<organism evidence="6 7">
    <name type="scientific">Cereibacter azotoformans</name>
    <dbReference type="NCBI Taxonomy" id="43057"/>
    <lineage>
        <taxon>Bacteria</taxon>
        <taxon>Pseudomonadati</taxon>
        <taxon>Pseudomonadota</taxon>
        <taxon>Alphaproteobacteria</taxon>
        <taxon>Rhodobacterales</taxon>
        <taxon>Paracoccaceae</taxon>
        <taxon>Cereibacter</taxon>
    </lineage>
</organism>
<name>A0A2T5K8K0_9RHOB</name>